<reference evidence="5" key="1">
    <citation type="submission" date="2022-12" db="EMBL/GenBank/DDBJ databases">
        <authorList>
            <person name="Alioto T."/>
            <person name="Alioto T."/>
            <person name="Gomez Garrido J."/>
        </authorList>
    </citation>
    <scope>NUCLEOTIDE SEQUENCE</scope>
</reference>
<organism evidence="5 6">
    <name type="scientific">Podarcis lilfordi</name>
    <name type="common">Lilford's wall lizard</name>
    <dbReference type="NCBI Taxonomy" id="74358"/>
    <lineage>
        <taxon>Eukaryota</taxon>
        <taxon>Metazoa</taxon>
        <taxon>Chordata</taxon>
        <taxon>Craniata</taxon>
        <taxon>Vertebrata</taxon>
        <taxon>Euteleostomi</taxon>
        <taxon>Lepidosauria</taxon>
        <taxon>Squamata</taxon>
        <taxon>Bifurcata</taxon>
        <taxon>Unidentata</taxon>
        <taxon>Episquamata</taxon>
        <taxon>Laterata</taxon>
        <taxon>Lacertibaenia</taxon>
        <taxon>Lacertidae</taxon>
        <taxon>Podarcis</taxon>
    </lineage>
</organism>
<dbReference type="AlphaFoldDB" id="A0AA35LJB4"/>
<evidence type="ECO:0000256" key="2">
    <source>
        <dbReference type="ARBA" id="ARBA00043942"/>
    </source>
</evidence>
<dbReference type="PANTHER" id="PTHR28052:SF1">
    <property type="entry name" value="UPF0545 PROTEIN C22ORF39"/>
    <property type="match status" value="1"/>
</dbReference>
<name>A0AA35LJB4_9SAUR</name>
<dbReference type="PANTHER" id="PTHR28052">
    <property type="entry name" value="UPF0545 PROTEIN C22ORF39"/>
    <property type="match status" value="1"/>
</dbReference>
<gene>
    <name evidence="5" type="ORF">PODLI_1B001351</name>
</gene>
<dbReference type="Pfam" id="PF11326">
    <property type="entry name" value="PANTS-like"/>
    <property type="match status" value="1"/>
</dbReference>
<evidence type="ECO:0000256" key="3">
    <source>
        <dbReference type="ARBA" id="ARBA00044072"/>
    </source>
</evidence>
<sequence length="105" mass="12717">MADSDTWRPPRACNDYWSEWKHCKSIPNLFHYYYTYGEAPSCKQWKRDYENCKAWEKTRSSEAKDSLCKSERERVMEKQKYAPVWSLRKGPPVSWYLPLDEDKPK</sequence>
<evidence type="ECO:0000256" key="1">
    <source>
        <dbReference type="ARBA" id="ARBA00006412"/>
    </source>
</evidence>
<protein>
    <recommendedName>
        <fullName evidence="3">Synaptic plasticity regulator PANTS</fullName>
    </recommendedName>
    <alternativeName>
        <fullName evidence="4">Plasticity-associated neural transcript short</fullName>
    </alternativeName>
</protein>
<dbReference type="GO" id="GO:0043083">
    <property type="term" value="C:synaptic cleft"/>
    <property type="evidence" value="ECO:0007669"/>
    <property type="project" value="UniProtKB-SubCell"/>
</dbReference>
<dbReference type="EMBL" id="OX395143">
    <property type="protein sequence ID" value="CAI5797360.1"/>
    <property type="molecule type" value="Genomic_DNA"/>
</dbReference>
<dbReference type="InterPro" id="IPR021475">
    <property type="entry name" value="Pants/Emi1-like"/>
</dbReference>
<evidence type="ECO:0000256" key="4">
    <source>
        <dbReference type="ARBA" id="ARBA00044235"/>
    </source>
</evidence>
<keyword evidence="6" id="KW-1185">Reference proteome</keyword>
<evidence type="ECO:0000313" key="6">
    <source>
        <dbReference type="Proteomes" id="UP001178461"/>
    </source>
</evidence>
<evidence type="ECO:0000313" key="5">
    <source>
        <dbReference type="EMBL" id="CAI5797360.1"/>
    </source>
</evidence>
<proteinExistence type="inferred from homology"/>
<dbReference type="Proteomes" id="UP001178461">
    <property type="component" value="Chromosome 16"/>
</dbReference>
<comment type="subcellular location">
    <subcellularLocation>
        <location evidence="2">Synaptic cleft</location>
    </subcellularLocation>
</comment>
<accession>A0AA35LJB4</accession>
<comment type="similarity">
    <text evidence="1">Belongs to the UPF0545 family.</text>
</comment>